<dbReference type="GO" id="GO:0020037">
    <property type="term" value="F:heme binding"/>
    <property type="evidence" value="ECO:0007669"/>
    <property type="project" value="InterPro"/>
</dbReference>
<evidence type="ECO:0000256" key="6">
    <source>
        <dbReference type="ARBA" id="ARBA00023004"/>
    </source>
</evidence>
<evidence type="ECO:0000313" key="10">
    <source>
        <dbReference type="Proteomes" id="UP000017127"/>
    </source>
</evidence>
<dbReference type="GO" id="GO:0009055">
    <property type="term" value="F:electron transfer activity"/>
    <property type="evidence" value="ECO:0007669"/>
    <property type="project" value="InterPro"/>
</dbReference>
<keyword evidence="5" id="KW-0249">Electron transport</keyword>
<evidence type="ECO:0000256" key="7">
    <source>
        <dbReference type="PROSITE-ProRule" id="PRU00433"/>
    </source>
</evidence>
<keyword evidence="3 7" id="KW-0349">Heme</keyword>
<dbReference type="GO" id="GO:0015979">
    <property type="term" value="P:photosynthesis"/>
    <property type="evidence" value="ECO:0007669"/>
    <property type="project" value="UniProtKB-KW"/>
</dbReference>
<evidence type="ECO:0000256" key="4">
    <source>
        <dbReference type="ARBA" id="ARBA00022723"/>
    </source>
</evidence>
<dbReference type="AlphaFoldDB" id="U7QIN2"/>
<sequence>MRLIIQNFFNFLVVFLWIGLGVFAVHSPVLADGVDPYVRRYLASQPVEIPADNQGHTQQFSPEDINTGKMLFEASCLNCHAGGVNIPYPTVSLSLEDLKAATPARDNIKNLVSYFRYPLSFDGSDTNYWCRQISENWMSQVQAENLAAYIIRSAQAAPGWGQTQEANELPPEFRM</sequence>
<protein>
    <submittedName>
        <fullName evidence="9">Photosystem II cytochrome PsbV2</fullName>
    </submittedName>
</protein>
<keyword evidence="10" id="KW-1185">Reference proteome</keyword>
<dbReference type="NCBIfam" id="TIGR03046">
    <property type="entry name" value="PS_II_psbV2"/>
    <property type="match status" value="1"/>
</dbReference>
<gene>
    <name evidence="9" type="primary">psbV2</name>
    <name evidence="9" type="ORF">M595_2246</name>
</gene>
<dbReference type="PATRIC" id="fig|1348334.3.peg.2180"/>
<dbReference type="GO" id="GO:0046872">
    <property type="term" value="F:metal ion binding"/>
    <property type="evidence" value="ECO:0007669"/>
    <property type="project" value="UniProtKB-KW"/>
</dbReference>
<feature type="domain" description="Cytochrome c" evidence="8">
    <location>
        <begin position="63"/>
        <end position="154"/>
    </location>
</feature>
<dbReference type="EMBL" id="AUZM01000018">
    <property type="protein sequence ID" value="ERT07753.1"/>
    <property type="molecule type" value="Genomic_DNA"/>
</dbReference>
<evidence type="ECO:0000256" key="3">
    <source>
        <dbReference type="ARBA" id="ARBA00022617"/>
    </source>
</evidence>
<evidence type="ECO:0000313" key="9">
    <source>
        <dbReference type="EMBL" id="ERT07753.1"/>
    </source>
</evidence>
<dbReference type="Gene3D" id="1.10.760.10">
    <property type="entry name" value="Cytochrome c-like domain"/>
    <property type="match status" value="1"/>
</dbReference>
<evidence type="ECO:0000256" key="5">
    <source>
        <dbReference type="ARBA" id="ARBA00022982"/>
    </source>
</evidence>
<keyword evidence="6 7" id="KW-0408">Iron</keyword>
<accession>U7QIN2</accession>
<proteinExistence type="predicted"/>
<name>U7QIN2_9CYAN</name>
<dbReference type="OrthoDB" id="486949at2"/>
<evidence type="ECO:0000259" key="8">
    <source>
        <dbReference type="PROSITE" id="PS51007"/>
    </source>
</evidence>
<comment type="caution">
    <text evidence="9">The sequence shown here is derived from an EMBL/GenBank/DDBJ whole genome shotgun (WGS) entry which is preliminary data.</text>
</comment>
<dbReference type="RefSeq" id="WP_023066069.1">
    <property type="nucleotide sequence ID" value="NZ_AUZM01000018.1"/>
</dbReference>
<keyword evidence="2" id="KW-0602">Photosynthesis</keyword>
<dbReference type="PROSITE" id="PS51007">
    <property type="entry name" value="CYTC"/>
    <property type="match status" value="1"/>
</dbReference>
<organism evidence="9 10">
    <name type="scientific">Lyngbya aestuarii BL J</name>
    <dbReference type="NCBI Taxonomy" id="1348334"/>
    <lineage>
        <taxon>Bacteria</taxon>
        <taxon>Bacillati</taxon>
        <taxon>Cyanobacteriota</taxon>
        <taxon>Cyanophyceae</taxon>
        <taxon>Oscillatoriophycideae</taxon>
        <taxon>Oscillatoriales</taxon>
        <taxon>Microcoleaceae</taxon>
        <taxon>Lyngbya</taxon>
    </lineage>
</organism>
<dbReference type="Pfam" id="PF14495">
    <property type="entry name" value="Cytochrom_C550"/>
    <property type="match status" value="1"/>
</dbReference>
<keyword evidence="1" id="KW-0813">Transport</keyword>
<dbReference type="Proteomes" id="UP000017127">
    <property type="component" value="Unassembled WGS sequence"/>
</dbReference>
<dbReference type="InterPro" id="IPR029490">
    <property type="entry name" value="Cytochrom_C550"/>
</dbReference>
<dbReference type="SUPFAM" id="SSF46626">
    <property type="entry name" value="Cytochrome c"/>
    <property type="match status" value="1"/>
</dbReference>
<keyword evidence="4 7" id="KW-0479">Metal-binding</keyword>
<evidence type="ECO:0000256" key="1">
    <source>
        <dbReference type="ARBA" id="ARBA00022448"/>
    </source>
</evidence>
<reference evidence="9 10" key="1">
    <citation type="journal article" date="2013" name="Front. Microbiol.">
        <title>Comparative genomic analyses of the cyanobacterium, Lyngbya aestuarii BL J, a powerful hydrogen producer.</title>
        <authorList>
            <person name="Kothari A."/>
            <person name="Vaughn M."/>
            <person name="Garcia-Pichel F."/>
        </authorList>
    </citation>
    <scope>NUCLEOTIDE SEQUENCE [LARGE SCALE GENOMIC DNA]</scope>
    <source>
        <strain evidence="9 10">BL J</strain>
    </source>
</reference>
<evidence type="ECO:0000256" key="2">
    <source>
        <dbReference type="ARBA" id="ARBA00022531"/>
    </source>
</evidence>
<dbReference type="InterPro" id="IPR036909">
    <property type="entry name" value="Cyt_c-like_dom_sf"/>
</dbReference>
<dbReference type="InterPro" id="IPR009056">
    <property type="entry name" value="Cyt_c-like_dom"/>
</dbReference>